<gene>
    <name evidence="1" type="ORF">Hyperionvirus1_109</name>
</gene>
<organism evidence="1">
    <name type="scientific">Hyperionvirus sp</name>
    <dbReference type="NCBI Taxonomy" id="2487770"/>
    <lineage>
        <taxon>Viruses</taxon>
        <taxon>Varidnaviria</taxon>
        <taxon>Bamfordvirae</taxon>
        <taxon>Nucleocytoviricota</taxon>
        <taxon>Megaviricetes</taxon>
        <taxon>Imitervirales</taxon>
        <taxon>Mimiviridae</taxon>
        <taxon>Klosneuvirinae</taxon>
    </lineage>
</organism>
<protein>
    <submittedName>
        <fullName evidence="1">Uncharacterized protein</fullName>
    </submittedName>
</protein>
<evidence type="ECO:0000313" key="1">
    <source>
        <dbReference type="EMBL" id="AYV82530.1"/>
    </source>
</evidence>
<reference evidence="1" key="1">
    <citation type="submission" date="2018-10" db="EMBL/GenBank/DDBJ databases">
        <title>Hidden diversity of soil giant viruses.</title>
        <authorList>
            <person name="Schulz F."/>
            <person name="Alteio L."/>
            <person name="Goudeau D."/>
            <person name="Ryan E.M."/>
            <person name="Malmstrom R.R."/>
            <person name="Blanchard J."/>
            <person name="Woyke T."/>
        </authorList>
    </citation>
    <scope>NUCLEOTIDE SEQUENCE</scope>
    <source>
        <strain evidence="1">HYV1</strain>
    </source>
</reference>
<proteinExistence type="predicted"/>
<dbReference type="EMBL" id="MK072383">
    <property type="protein sequence ID" value="AYV82530.1"/>
    <property type="molecule type" value="Genomic_DNA"/>
</dbReference>
<sequence>MQAGIERAKNAFKESVDDYKQLVNTLATLVKSDSGSDFTAIEIRNLFKIMVTNFRLVTTDDFRETYQTLANICEKIVLAFEVFGIAQSDILRTWGKIRSVECEACRPHLSLKNVIEIDIKAKDQNLEVLQTIGRMLESAKDAFTLAENIRTELSSKLFEDNIPVISFHAGEVEKLQNDVFFAAQNVLTYTAKANRKLAEQVGKITKPCYYEKKKIDELPKIFFSEAAAEDLRKCNIPTDYSLLRDGGAAGPAAAAAAAAAALPPTEMKKAIPTLRQYLHDKIEEFSQHCAHDLTFKKTPQVIKTALSGFDEFADAELYKFFKDRSEDRNTYSLIWDENPGETNWPDLSKGPPYIEDHRMKLANELFKILLGYYTHFTT</sequence>
<accession>A0A3G5A5K0</accession>
<name>A0A3G5A5K0_9VIRU</name>